<dbReference type="EMBL" id="LNYU01000091">
    <property type="protein sequence ID" value="KTD53670.1"/>
    <property type="molecule type" value="Genomic_DNA"/>
</dbReference>
<feature type="transmembrane region" description="Helical" evidence="4">
    <location>
        <begin position="12"/>
        <end position="31"/>
    </location>
</feature>
<dbReference type="InterPro" id="IPR058634">
    <property type="entry name" value="AaeA-lik-b-barrel"/>
</dbReference>
<feature type="domain" description="p-hydroxybenzoic acid efflux pump subunit AaeA-like beta-barrel" evidence="5">
    <location>
        <begin position="234"/>
        <end position="330"/>
    </location>
</feature>
<dbReference type="Proteomes" id="UP000054703">
    <property type="component" value="Unassembled WGS sequence"/>
</dbReference>
<protein>
    <submittedName>
        <fullName evidence="6">Hemolysin D</fullName>
    </submittedName>
</protein>
<dbReference type="Gene3D" id="2.40.30.170">
    <property type="match status" value="1"/>
</dbReference>
<name>A0A0W0YAK8_9GAMM</name>
<comment type="subcellular location">
    <subcellularLocation>
        <location evidence="1">Cell envelope</location>
    </subcellularLocation>
</comment>
<evidence type="ECO:0000313" key="7">
    <source>
        <dbReference type="Proteomes" id="UP000054703"/>
    </source>
</evidence>
<gene>
    <name evidence="6" type="ORF">Lsan_4080</name>
</gene>
<proteinExistence type="predicted"/>
<dbReference type="InterPro" id="IPR050465">
    <property type="entry name" value="UPF0194_transport"/>
</dbReference>
<evidence type="ECO:0000256" key="4">
    <source>
        <dbReference type="SAM" id="Phobius"/>
    </source>
</evidence>
<dbReference type="OrthoDB" id="9811754at2"/>
<evidence type="ECO:0000256" key="2">
    <source>
        <dbReference type="ARBA" id="ARBA00023054"/>
    </source>
</evidence>
<evidence type="ECO:0000259" key="5">
    <source>
        <dbReference type="Pfam" id="PF25963"/>
    </source>
</evidence>
<keyword evidence="4" id="KW-0812">Transmembrane</keyword>
<keyword evidence="4" id="KW-0472">Membrane</keyword>
<dbReference type="PATRIC" id="fig|45074.5.peg.4382"/>
<evidence type="ECO:0000256" key="1">
    <source>
        <dbReference type="ARBA" id="ARBA00004196"/>
    </source>
</evidence>
<dbReference type="SUPFAM" id="SSF111369">
    <property type="entry name" value="HlyD-like secretion proteins"/>
    <property type="match status" value="2"/>
</dbReference>
<dbReference type="GO" id="GO:0030313">
    <property type="term" value="C:cell envelope"/>
    <property type="evidence" value="ECO:0007669"/>
    <property type="project" value="UniProtKB-SubCell"/>
</dbReference>
<dbReference type="AlphaFoldDB" id="A0A0W0YAK8"/>
<comment type="caution">
    <text evidence="6">The sequence shown here is derived from an EMBL/GenBank/DDBJ whole genome shotgun (WGS) entry which is preliminary data.</text>
</comment>
<organism evidence="6 7">
    <name type="scientific">Legionella santicrucis</name>
    <dbReference type="NCBI Taxonomy" id="45074"/>
    <lineage>
        <taxon>Bacteria</taxon>
        <taxon>Pseudomonadati</taxon>
        <taxon>Pseudomonadota</taxon>
        <taxon>Gammaproteobacteria</taxon>
        <taxon>Legionellales</taxon>
        <taxon>Legionellaceae</taxon>
        <taxon>Legionella</taxon>
    </lineage>
</organism>
<dbReference type="Gene3D" id="2.40.50.100">
    <property type="match status" value="1"/>
</dbReference>
<keyword evidence="7" id="KW-1185">Reference proteome</keyword>
<dbReference type="STRING" id="45074.Lsan_4080"/>
<feature type="coiled-coil region" evidence="3">
    <location>
        <begin position="146"/>
        <end position="173"/>
    </location>
</feature>
<keyword evidence="4" id="KW-1133">Transmembrane helix</keyword>
<evidence type="ECO:0000256" key="3">
    <source>
        <dbReference type="SAM" id="Coils"/>
    </source>
</evidence>
<dbReference type="RefSeq" id="WP_058515950.1">
    <property type="nucleotide sequence ID" value="NZ_CAAAIH010000012.1"/>
</dbReference>
<dbReference type="PANTHER" id="PTHR32347">
    <property type="entry name" value="EFFLUX SYSTEM COMPONENT YKNX-RELATED"/>
    <property type="match status" value="1"/>
</dbReference>
<accession>A0A0W0YAK8</accession>
<evidence type="ECO:0000313" key="6">
    <source>
        <dbReference type="EMBL" id="KTD53670.1"/>
    </source>
</evidence>
<sequence length="336" mass="38863">MKRIFKVSKNEINLPVIVIVISVLIGIYHIFSYLIPFTSHAFVVTNVTPVAADVSGFITKIYVHNGSGVQKDQPLFEVYQKPYRLTYEYAKARHEEAIESLKVINRQTQKTETLLAAAKYAYEKAKFEYQLKKAPSVREALSKLEVRTLDYDLHSLEQKMDSLKKQIAIEDQQIIQQRKLIKALKAEKHNALVNLDLTTVRAPADGVVDNLYIGPGTPVKIHEPLFSFIDTSKWWVQANLYETDLRRVRPGDKVYIMLRMYYFNKIFHGRIVNTIWAADRQTTDPRTQQQKVGSNNQWLLEPQRFPIQIEILDPDPKYPLHPGASAYVYIKTHSHH</sequence>
<reference evidence="6 7" key="1">
    <citation type="submission" date="2015-11" db="EMBL/GenBank/DDBJ databases">
        <title>Genomic analysis of 38 Legionella species identifies large and diverse effector repertoires.</title>
        <authorList>
            <person name="Burstein D."/>
            <person name="Amaro F."/>
            <person name="Zusman T."/>
            <person name="Lifshitz Z."/>
            <person name="Cohen O."/>
            <person name="Gilbert J.A."/>
            <person name="Pupko T."/>
            <person name="Shuman H.A."/>
            <person name="Segal G."/>
        </authorList>
    </citation>
    <scope>NUCLEOTIDE SEQUENCE [LARGE SCALE GENOMIC DNA]</scope>
    <source>
        <strain evidence="6 7">SC-63-C7</strain>
    </source>
</reference>
<keyword evidence="2 3" id="KW-0175">Coiled coil</keyword>
<dbReference type="Pfam" id="PF25963">
    <property type="entry name" value="Beta-barrel_AAEA"/>
    <property type="match status" value="1"/>
</dbReference>